<feature type="domain" description="Cyclic nucleotide-binding" evidence="4">
    <location>
        <begin position="12"/>
        <end position="127"/>
    </location>
</feature>
<dbReference type="SUPFAM" id="SSF46785">
    <property type="entry name" value="Winged helix' DNA-binding domain"/>
    <property type="match status" value="1"/>
</dbReference>
<proteinExistence type="predicted"/>
<dbReference type="Proteomes" id="UP000886741">
    <property type="component" value="Unassembled WGS sequence"/>
</dbReference>
<accession>A0A9D1F8U2</accession>
<dbReference type="GO" id="GO:0003677">
    <property type="term" value="F:DNA binding"/>
    <property type="evidence" value="ECO:0007669"/>
    <property type="project" value="UniProtKB-KW"/>
</dbReference>
<dbReference type="AlphaFoldDB" id="A0A9D1F8U2"/>
<dbReference type="SUPFAM" id="SSF51206">
    <property type="entry name" value="cAMP-binding domain-like"/>
    <property type="match status" value="1"/>
</dbReference>
<reference evidence="5" key="2">
    <citation type="journal article" date="2021" name="PeerJ">
        <title>Extensive microbial diversity within the chicken gut microbiome revealed by metagenomics and culture.</title>
        <authorList>
            <person name="Gilroy R."/>
            <person name="Ravi A."/>
            <person name="Getino M."/>
            <person name="Pursley I."/>
            <person name="Horton D.L."/>
            <person name="Alikhan N.F."/>
            <person name="Baker D."/>
            <person name="Gharbi K."/>
            <person name="Hall N."/>
            <person name="Watson M."/>
            <person name="Adriaenssens E.M."/>
            <person name="Foster-Nyarko E."/>
            <person name="Jarju S."/>
            <person name="Secka A."/>
            <person name="Antonio M."/>
            <person name="Oren A."/>
            <person name="Chaudhuri R.R."/>
            <person name="La Ragione R."/>
            <person name="Hildebrand F."/>
            <person name="Pallen M.J."/>
        </authorList>
    </citation>
    <scope>NUCLEOTIDE SEQUENCE</scope>
    <source>
        <strain evidence="5">ChiBcec16-1751</strain>
    </source>
</reference>
<dbReference type="PROSITE" id="PS50042">
    <property type="entry name" value="CNMP_BINDING_3"/>
    <property type="match status" value="1"/>
</dbReference>
<evidence type="ECO:0000259" key="4">
    <source>
        <dbReference type="PROSITE" id="PS50042"/>
    </source>
</evidence>
<keyword evidence="2" id="KW-0238">DNA-binding</keyword>
<keyword evidence="3" id="KW-0804">Transcription</keyword>
<evidence type="ECO:0000256" key="3">
    <source>
        <dbReference type="ARBA" id="ARBA00023163"/>
    </source>
</evidence>
<dbReference type="InterPro" id="IPR036388">
    <property type="entry name" value="WH-like_DNA-bd_sf"/>
</dbReference>
<dbReference type="InterPro" id="IPR036390">
    <property type="entry name" value="WH_DNA-bd_sf"/>
</dbReference>
<evidence type="ECO:0000313" key="5">
    <source>
        <dbReference type="EMBL" id="HIS64181.1"/>
    </source>
</evidence>
<dbReference type="InterPro" id="IPR014710">
    <property type="entry name" value="RmlC-like_jellyroll"/>
</dbReference>
<dbReference type="Gene3D" id="1.10.10.10">
    <property type="entry name" value="Winged helix-like DNA-binding domain superfamily/Winged helix DNA-binding domain"/>
    <property type="match status" value="1"/>
</dbReference>
<comment type="caution">
    <text evidence="5">The sequence shown here is derived from an EMBL/GenBank/DDBJ whole genome shotgun (WGS) entry which is preliminary data.</text>
</comment>
<protein>
    <submittedName>
        <fullName evidence="5">Crp/Fnr family transcriptional regulator</fullName>
    </submittedName>
</protein>
<organism evidence="5 6">
    <name type="scientific">Candidatus Avoscillospira avistercoris</name>
    <dbReference type="NCBI Taxonomy" id="2840707"/>
    <lineage>
        <taxon>Bacteria</taxon>
        <taxon>Bacillati</taxon>
        <taxon>Bacillota</taxon>
        <taxon>Clostridia</taxon>
        <taxon>Eubacteriales</taxon>
        <taxon>Oscillospiraceae</taxon>
        <taxon>Oscillospiraceae incertae sedis</taxon>
        <taxon>Candidatus Avoscillospira</taxon>
    </lineage>
</organism>
<dbReference type="EMBL" id="DVJJ01000041">
    <property type="protein sequence ID" value="HIS64181.1"/>
    <property type="molecule type" value="Genomic_DNA"/>
</dbReference>
<name>A0A9D1F8U2_9FIRM</name>
<reference evidence="5" key="1">
    <citation type="submission" date="2020-10" db="EMBL/GenBank/DDBJ databases">
        <authorList>
            <person name="Gilroy R."/>
        </authorList>
    </citation>
    <scope>NUCLEOTIDE SEQUENCE</scope>
    <source>
        <strain evidence="5">ChiBcec16-1751</strain>
    </source>
</reference>
<dbReference type="InterPro" id="IPR018490">
    <property type="entry name" value="cNMP-bd_dom_sf"/>
</dbReference>
<dbReference type="InterPro" id="IPR012318">
    <property type="entry name" value="HTH_CRP"/>
</dbReference>
<evidence type="ECO:0000256" key="1">
    <source>
        <dbReference type="ARBA" id="ARBA00023015"/>
    </source>
</evidence>
<evidence type="ECO:0000256" key="2">
    <source>
        <dbReference type="ARBA" id="ARBA00023125"/>
    </source>
</evidence>
<dbReference type="Gene3D" id="2.60.120.10">
    <property type="entry name" value="Jelly Rolls"/>
    <property type="match status" value="1"/>
</dbReference>
<dbReference type="Pfam" id="PF00027">
    <property type="entry name" value="cNMP_binding"/>
    <property type="match status" value="1"/>
</dbReference>
<dbReference type="CDD" id="cd00038">
    <property type="entry name" value="CAP_ED"/>
    <property type="match status" value="1"/>
</dbReference>
<dbReference type="InterPro" id="IPR000595">
    <property type="entry name" value="cNMP-bd_dom"/>
</dbReference>
<evidence type="ECO:0000313" key="6">
    <source>
        <dbReference type="Proteomes" id="UP000886741"/>
    </source>
</evidence>
<sequence length="242" mass="28177">MGYKTIDEALPFLKGVDPDRQAQFREYFKTAPLWLMESFQIEEMEKNTVFIRENDPVDYIYFVGKGIIEAIEYRFFGITYEFMRFDKVYAMGGMEFIMDLDTYKTTLRTVTRCTMVKLTRTAFERWMRSDIQALKHEACLVGEYLLEQGRKGRALLFLQGSDRLAMLFVERYERYARNGVLHVRGGQQSLSNATGLCLKTINRSIKKFAEQGLITKEGTKLSVHQEQYLALKQIVANVVDSE</sequence>
<keyword evidence="1" id="KW-0805">Transcription regulation</keyword>
<gene>
    <name evidence="5" type="ORF">IAA83_02270</name>
</gene>
<dbReference type="GO" id="GO:0006355">
    <property type="term" value="P:regulation of DNA-templated transcription"/>
    <property type="evidence" value="ECO:0007669"/>
    <property type="project" value="InterPro"/>
</dbReference>
<dbReference type="Pfam" id="PF13545">
    <property type="entry name" value="HTH_Crp_2"/>
    <property type="match status" value="1"/>
</dbReference>